<accession>A0A7X0RIR7</accession>
<dbReference type="SUPFAM" id="SSF109854">
    <property type="entry name" value="DinB/YfiT-like putative metalloenzymes"/>
    <property type="match status" value="1"/>
</dbReference>
<dbReference type="InterPro" id="IPR024344">
    <property type="entry name" value="MDMPI_metal-binding"/>
</dbReference>
<dbReference type="Gene3D" id="1.20.120.450">
    <property type="entry name" value="dinb family like domain"/>
    <property type="match status" value="1"/>
</dbReference>
<evidence type="ECO:0000313" key="2">
    <source>
        <dbReference type="EMBL" id="MBB6629088.1"/>
    </source>
</evidence>
<dbReference type="GO" id="GO:0016853">
    <property type="term" value="F:isomerase activity"/>
    <property type="evidence" value="ECO:0007669"/>
    <property type="project" value="UniProtKB-KW"/>
</dbReference>
<gene>
    <name evidence="2" type="ORF">H5V45_17305</name>
</gene>
<dbReference type="AlphaFoldDB" id="A0A7X0RIR7"/>
<sequence>MDPIASWQAAHDRVTDLVAVLGDAQLATRVPACPDWTVRDLLSHVVGLGSDVLAGDEPDDHHEAWTRAQVEARADRSARELLAEWADVAQRLPAWMQEHGSRPLNDVVIHEQDLRGALGVPGGRASDGLVIVRERMAERLGRTLAATDLPPLALEESPQPGRPSWSWCSAGAAADAAVLLRASGFDLARALTSRRTAAQLRNWTVRGDVAPYLDAFAGLGPLPSEPLPE</sequence>
<dbReference type="InterPro" id="IPR034660">
    <property type="entry name" value="DinB/YfiT-like"/>
</dbReference>
<dbReference type="GO" id="GO:0046872">
    <property type="term" value="F:metal ion binding"/>
    <property type="evidence" value="ECO:0007669"/>
    <property type="project" value="InterPro"/>
</dbReference>
<dbReference type="Proteomes" id="UP000523955">
    <property type="component" value="Unassembled WGS sequence"/>
</dbReference>
<dbReference type="Pfam" id="PF11716">
    <property type="entry name" value="MDMPI_N"/>
    <property type="match status" value="1"/>
</dbReference>
<proteinExistence type="predicted"/>
<dbReference type="EMBL" id="JACKXE010000001">
    <property type="protein sequence ID" value="MBB6629088.1"/>
    <property type="molecule type" value="Genomic_DNA"/>
</dbReference>
<comment type="caution">
    <text evidence="2">The sequence shown here is derived from an EMBL/GenBank/DDBJ whole genome shotgun (WGS) entry which is preliminary data.</text>
</comment>
<organism evidence="2 3">
    <name type="scientific">Nocardioides luti</name>
    <dbReference type="NCBI Taxonomy" id="2761101"/>
    <lineage>
        <taxon>Bacteria</taxon>
        <taxon>Bacillati</taxon>
        <taxon>Actinomycetota</taxon>
        <taxon>Actinomycetes</taxon>
        <taxon>Propionibacteriales</taxon>
        <taxon>Nocardioidaceae</taxon>
        <taxon>Nocardioides</taxon>
    </lineage>
</organism>
<evidence type="ECO:0000259" key="1">
    <source>
        <dbReference type="Pfam" id="PF11716"/>
    </source>
</evidence>
<protein>
    <submittedName>
        <fullName evidence="2">Maleylpyruvate isomerase family mycothiol-dependent enzyme</fullName>
    </submittedName>
</protein>
<evidence type="ECO:0000313" key="3">
    <source>
        <dbReference type="Proteomes" id="UP000523955"/>
    </source>
</evidence>
<reference evidence="2 3" key="1">
    <citation type="submission" date="2020-08" db="EMBL/GenBank/DDBJ databases">
        <authorList>
            <person name="Seo M.-J."/>
        </authorList>
    </citation>
    <scope>NUCLEOTIDE SEQUENCE [LARGE SCALE GENOMIC DNA]</scope>
    <source>
        <strain evidence="2 3">KIGAM211</strain>
    </source>
</reference>
<keyword evidence="3" id="KW-1185">Reference proteome</keyword>
<keyword evidence="2" id="KW-0413">Isomerase</keyword>
<feature type="domain" description="Mycothiol-dependent maleylpyruvate isomerase metal-binding" evidence="1">
    <location>
        <begin position="7"/>
        <end position="101"/>
    </location>
</feature>
<dbReference type="RefSeq" id="WP_185254078.1">
    <property type="nucleotide sequence ID" value="NZ_JACKXE010000001.1"/>
</dbReference>
<keyword evidence="2" id="KW-0670">Pyruvate</keyword>
<dbReference type="InterPro" id="IPR017517">
    <property type="entry name" value="Maleyloyr_isom"/>
</dbReference>
<name>A0A7X0RIR7_9ACTN</name>
<dbReference type="NCBIfam" id="TIGR03083">
    <property type="entry name" value="maleylpyruvate isomerase family mycothiol-dependent enzyme"/>
    <property type="match status" value="1"/>
</dbReference>